<evidence type="ECO:0000313" key="2">
    <source>
        <dbReference type="Proteomes" id="UP000005496"/>
    </source>
</evidence>
<comment type="caution">
    <text evidence="1">The sequence shown here is derived from an EMBL/GenBank/DDBJ whole genome shotgun (WGS) entry which is preliminary data.</text>
</comment>
<dbReference type="EMBL" id="ACJN02000001">
    <property type="protein sequence ID" value="EFI35265.1"/>
    <property type="molecule type" value="Genomic_DNA"/>
</dbReference>
<protein>
    <submittedName>
        <fullName evidence="1">Uncharacterized protein</fullName>
    </submittedName>
</protein>
<gene>
    <name evidence="1" type="ORF">Dthio_PD2676</name>
</gene>
<dbReference type="AlphaFoldDB" id="D6SKQ4"/>
<reference evidence="1" key="1">
    <citation type="submission" date="2010-05" db="EMBL/GenBank/DDBJ databases">
        <title>The draft genome of Desulfonatronospira thiodismutans ASO3-1.</title>
        <authorList>
            <consortium name="US DOE Joint Genome Institute (JGI-PGF)"/>
            <person name="Lucas S."/>
            <person name="Copeland A."/>
            <person name="Lapidus A."/>
            <person name="Cheng J.-F."/>
            <person name="Bruce D."/>
            <person name="Goodwin L."/>
            <person name="Pitluck S."/>
            <person name="Chertkov O."/>
            <person name="Brettin T."/>
            <person name="Detter J.C."/>
            <person name="Han C."/>
            <person name="Land M.L."/>
            <person name="Hauser L."/>
            <person name="Kyrpides N."/>
            <person name="Mikhailova N."/>
            <person name="Muyzer G."/>
            <person name="Woyke T."/>
        </authorList>
    </citation>
    <scope>NUCLEOTIDE SEQUENCE [LARGE SCALE GENOMIC DNA]</scope>
    <source>
        <strain evidence="1">ASO3-1</strain>
    </source>
</reference>
<name>D6SKQ4_9BACT</name>
<dbReference type="Proteomes" id="UP000005496">
    <property type="component" value="Unassembled WGS sequence"/>
</dbReference>
<organism evidence="1 2">
    <name type="scientific">Desulfonatronospira thiodismutans ASO3-1</name>
    <dbReference type="NCBI Taxonomy" id="555779"/>
    <lineage>
        <taxon>Bacteria</taxon>
        <taxon>Pseudomonadati</taxon>
        <taxon>Thermodesulfobacteriota</taxon>
        <taxon>Desulfovibrionia</taxon>
        <taxon>Desulfovibrionales</taxon>
        <taxon>Desulfonatronovibrionaceae</taxon>
        <taxon>Desulfonatronospira</taxon>
    </lineage>
</organism>
<accession>D6SKQ4</accession>
<proteinExistence type="predicted"/>
<evidence type="ECO:0000313" key="1">
    <source>
        <dbReference type="EMBL" id="EFI35265.1"/>
    </source>
</evidence>
<sequence length="79" mass="8751">MKGRGHLFPGLKRILDQFRLLTMPPTGITLTVTIQGVPKSAWGQSPRHIAFTITNITSAKFRDPAQTYTARDSPQALCQ</sequence>
<keyword evidence="2" id="KW-1185">Reference proteome</keyword>